<dbReference type="PANTHER" id="PTHR33048">
    <property type="entry name" value="PTH11-LIKE INTEGRAL MEMBRANE PROTEIN (AFU_ORTHOLOGUE AFUA_5G11245)"/>
    <property type="match status" value="1"/>
</dbReference>
<keyword evidence="2 7" id="KW-0812">Transmembrane</keyword>
<feature type="region of interest" description="Disordered" evidence="6">
    <location>
        <begin position="320"/>
        <end position="356"/>
    </location>
</feature>
<feature type="transmembrane region" description="Helical" evidence="7">
    <location>
        <begin position="204"/>
        <end position="221"/>
    </location>
</feature>
<comment type="caution">
    <text evidence="9">The sequence shown here is derived from an EMBL/GenBank/DDBJ whole genome shotgun (WGS) entry which is preliminary data.</text>
</comment>
<dbReference type="Proteomes" id="UP001187682">
    <property type="component" value="Unassembled WGS sequence"/>
</dbReference>
<name>A0AAE8MVU9_9PEZI</name>
<dbReference type="PANTHER" id="PTHR33048:SF123">
    <property type="entry name" value="INTEGRAL MEMBRANE PROTEIN"/>
    <property type="match status" value="1"/>
</dbReference>
<keyword evidence="3 7" id="KW-1133">Transmembrane helix</keyword>
<evidence type="ECO:0000256" key="3">
    <source>
        <dbReference type="ARBA" id="ARBA00022989"/>
    </source>
</evidence>
<dbReference type="EMBL" id="ONZQ02000004">
    <property type="protein sequence ID" value="SPO00991.1"/>
    <property type="molecule type" value="Genomic_DNA"/>
</dbReference>
<feature type="transmembrane region" description="Helical" evidence="7">
    <location>
        <begin position="94"/>
        <end position="116"/>
    </location>
</feature>
<evidence type="ECO:0000259" key="8">
    <source>
        <dbReference type="Pfam" id="PF20684"/>
    </source>
</evidence>
<protein>
    <recommendedName>
        <fullName evidence="8">Rhodopsin domain-containing protein</fullName>
    </recommendedName>
</protein>
<dbReference type="InterPro" id="IPR052337">
    <property type="entry name" value="SAT4-like"/>
</dbReference>
<evidence type="ECO:0000256" key="4">
    <source>
        <dbReference type="ARBA" id="ARBA00023136"/>
    </source>
</evidence>
<proteinExistence type="inferred from homology"/>
<feature type="transmembrane region" description="Helical" evidence="7">
    <location>
        <begin position="241"/>
        <end position="263"/>
    </location>
</feature>
<evidence type="ECO:0000256" key="5">
    <source>
        <dbReference type="ARBA" id="ARBA00038359"/>
    </source>
</evidence>
<feature type="transmembrane region" description="Helical" evidence="7">
    <location>
        <begin position="128"/>
        <end position="150"/>
    </location>
</feature>
<evidence type="ECO:0000256" key="7">
    <source>
        <dbReference type="SAM" id="Phobius"/>
    </source>
</evidence>
<evidence type="ECO:0000313" key="10">
    <source>
        <dbReference type="Proteomes" id="UP001187682"/>
    </source>
</evidence>
<sequence length="356" mass="39326">MPQTDQERQNGLVITTIVLTSLSFIFVLARSVVRIGLMRKGGWDDYLMILAMICSAGYLAEVMVLRENKGGFSSAVLSLENMINLLKITLAIQLTYYVAIAAIKLSILAMYLRFLASQTTRLICKGTMALHVAFFIVCFITTIAQCRPMHKFWAIPPNSVEGYCINTTVFFYFTSGFNIVTDIFIIALPIPTLRKINRPQREKYALLAIFLLGTFATVMAITRLHSIYTYTLATDPFQQAILVNLWSVIEVNSAILTACAPALKPLFTPHLIRASREGSYAQKPMHYGSNNTSGSRGYIRSKKSVEQSWAPGSITMNSLYPANTHTEVTGGPGSRDGPYSSKDTSSTVGILPMRGA</sequence>
<keyword evidence="10" id="KW-1185">Reference proteome</keyword>
<keyword evidence="4 7" id="KW-0472">Membrane</keyword>
<reference evidence="9" key="1">
    <citation type="submission" date="2018-03" db="EMBL/GenBank/DDBJ databases">
        <authorList>
            <person name="Guldener U."/>
        </authorList>
    </citation>
    <scope>NUCLEOTIDE SEQUENCE</scope>
</reference>
<accession>A0AAE8MVU9</accession>
<dbReference type="AlphaFoldDB" id="A0AAE8MVU9"/>
<evidence type="ECO:0000256" key="2">
    <source>
        <dbReference type="ARBA" id="ARBA00022692"/>
    </source>
</evidence>
<dbReference type="Pfam" id="PF20684">
    <property type="entry name" value="Fung_rhodopsin"/>
    <property type="match status" value="1"/>
</dbReference>
<gene>
    <name evidence="9" type="ORF">DNG_03740</name>
</gene>
<feature type="transmembrane region" description="Helical" evidence="7">
    <location>
        <begin position="170"/>
        <end position="192"/>
    </location>
</feature>
<evidence type="ECO:0000256" key="1">
    <source>
        <dbReference type="ARBA" id="ARBA00004141"/>
    </source>
</evidence>
<evidence type="ECO:0000256" key="6">
    <source>
        <dbReference type="SAM" id="MobiDB-lite"/>
    </source>
</evidence>
<comment type="similarity">
    <text evidence="5">Belongs to the SAT4 family.</text>
</comment>
<comment type="subcellular location">
    <subcellularLocation>
        <location evidence="1">Membrane</location>
        <topology evidence="1">Multi-pass membrane protein</topology>
    </subcellularLocation>
</comment>
<feature type="transmembrane region" description="Helical" evidence="7">
    <location>
        <begin position="45"/>
        <end position="65"/>
    </location>
</feature>
<feature type="domain" description="Rhodopsin" evidence="8">
    <location>
        <begin position="29"/>
        <end position="267"/>
    </location>
</feature>
<feature type="transmembrane region" description="Helical" evidence="7">
    <location>
        <begin position="12"/>
        <end position="33"/>
    </location>
</feature>
<evidence type="ECO:0000313" key="9">
    <source>
        <dbReference type="EMBL" id="SPO00991.1"/>
    </source>
</evidence>
<dbReference type="InterPro" id="IPR049326">
    <property type="entry name" value="Rhodopsin_dom_fungi"/>
</dbReference>
<dbReference type="GO" id="GO:0016020">
    <property type="term" value="C:membrane"/>
    <property type="evidence" value="ECO:0007669"/>
    <property type="project" value="UniProtKB-SubCell"/>
</dbReference>
<organism evidence="9 10">
    <name type="scientific">Cephalotrichum gorgonifer</name>
    <dbReference type="NCBI Taxonomy" id="2041049"/>
    <lineage>
        <taxon>Eukaryota</taxon>
        <taxon>Fungi</taxon>
        <taxon>Dikarya</taxon>
        <taxon>Ascomycota</taxon>
        <taxon>Pezizomycotina</taxon>
        <taxon>Sordariomycetes</taxon>
        <taxon>Hypocreomycetidae</taxon>
        <taxon>Microascales</taxon>
        <taxon>Microascaceae</taxon>
        <taxon>Cephalotrichum</taxon>
    </lineage>
</organism>